<dbReference type="EMBL" id="CM047740">
    <property type="protein sequence ID" value="KAJ0039657.1"/>
    <property type="molecule type" value="Genomic_DNA"/>
</dbReference>
<protein>
    <submittedName>
        <fullName evidence="1">Uncharacterized protein</fullName>
    </submittedName>
</protein>
<reference evidence="2" key="1">
    <citation type="journal article" date="2023" name="G3 (Bethesda)">
        <title>Genome assembly and association tests identify interacting loci associated with vigor, precocity, and sex in interspecific pistachio rootstocks.</title>
        <authorList>
            <person name="Palmer W."/>
            <person name="Jacygrad E."/>
            <person name="Sagayaradj S."/>
            <person name="Cavanaugh K."/>
            <person name="Han R."/>
            <person name="Bertier L."/>
            <person name="Beede B."/>
            <person name="Kafkas S."/>
            <person name="Golino D."/>
            <person name="Preece J."/>
            <person name="Michelmore R."/>
        </authorList>
    </citation>
    <scope>NUCLEOTIDE SEQUENCE [LARGE SCALE GENOMIC DNA]</scope>
</reference>
<sequence>MEEKCGSAAICFVSFLLDILDFKADGRNKYFEMMLAVAEKFKRNENPLIVTVKFLCYGYVWAAAGKQPDLEKHDLKVQCNENYVNIDPANTKYVAAYELYEKCVKDLFCSDILEPKCTFASPNVDQREMPRRALQENPTNFILSPPKIPGLWCRVDNFSPCHSDILNSLNCCAVKYHQHFDKILRGVSNAGVDGFYAATNNLEIGLPNHCWNSWTYRAGCHQQLPEWKEHEWEYKKVSPSEMS</sequence>
<proteinExistence type="predicted"/>
<organism evidence="1 2">
    <name type="scientific">Pistacia integerrima</name>
    <dbReference type="NCBI Taxonomy" id="434235"/>
    <lineage>
        <taxon>Eukaryota</taxon>
        <taxon>Viridiplantae</taxon>
        <taxon>Streptophyta</taxon>
        <taxon>Embryophyta</taxon>
        <taxon>Tracheophyta</taxon>
        <taxon>Spermatophyta</taxon>
        <taxon>Magnoliopsida</taxon>
        <taxon>eudicotyledons</taxon>
        <taxon>Gunneridae</taxon>
        <taxon>Pentapetalae</taxon>
        <taxon>rosids</taxon>
        <taxon>malvids</taxon>
        <taxon>Sapindales</taxon>
        <taxon>Anacardiaceae</taxon>
        <taxon>Pistacia</taxon>
    </lineage>
</organism>
<dbReference type="Proteomes" id="UP001163603">
    <property type="component" value="Chromosome 5"/>
</dbReference>
<comment type="caution">
    <text evidence="1">The sequence shown here is derived from an EMBL/GenBank/DDBJ whole genome shotgun (WGS) entry which is preliminary data.</text>
</comment>
<accession>A0ACC0YMN2</accession>
<evidence type="ECO:0000313" key="1">
    <source>
        <dbReference type="EMBL" id="KAJ0039657.1"/>
    </source>
</evidence>
<gene>
    <name evidence="1" type="ORF">Pint_27583</name>
</gene>
<keyword evidence="2" id="KW-1185">Reference proteome</keyword>
<evidence type="ECO:0000313" key="2">
    <source>
        <dbReference type="Proteomes" id="UP001163603"/>
    </source>
</evidence>
<name>A0ACC0YMN2_9ROSI</name>